<organism evidence="1 2">
    <name type="scientific">Pseudomonas aeruginosa</name>
    <dbReference type="NCBI Taxonomy" id="287"/>
    <lineage>
        <taxon>Bacteria</taxon>
        <taxon>Pseudomonadati</taxon>
        <taxon>Pseudomonadota</taxon>
        <taxon>Gammaproteobacteria</taxon>
        <taxon>Pseudomonadales</taxon>
        <taxon>Pseudomonadaceae</taxon>
        <taxon>Pseudomonas</taxon>
    </lineage>
</organism>
<comment type="caution">
    <text evidence="1">The sequence shown here is derived from an EMBL/GenBank/DDBJ whole genome shotgun (WGS) entry which is preliminary data.</text>
</comment>
<accession>A0A5E9K0S1</accession>
<evidence type="ECO:0000313" key="1">
    <source>
        <dbReference type="EMBL" id="MZZ11330.1"/>
    </source>
</evidence>
<reference evidence="1" key="1">
    <citation type="submission" date="2020-01" db="EMBL/GenBank/DDBJ databases">
        <title>Bacteria Cultured from War Wounds Associated with the Conflict in Eastern Ukraine.</title>
        <authorList>
            <person name="Snesrud E."/>
            <person name="Galac M.R."/>
            <person name="Mc Gann P."/>
            <person name="Valentine K."/>
            <person name="Viacheslav K."/>
        </authorList>
    </citation>
    <scope>NUCLEOTIDE SEQUENCE</scope>
    <source>
        <strain evidence="1">VNMU148</strain>
    </source>
</reference>
<dbReference type="EMBL" id="WXZT01000001">
    <property type="protein sequence ID" value="MZZ11330.1"/>
    <property type="molecule type" value="Genomic_DNA"/>
</dbReference>
<dbReference type="Proteomes" id="UP000644192">
    <property type="component" value="Unassembled WGS sequence"/>
</dbReference>
<proteinExistence type="predicted"/>
<dbReference type="AlphaFoldDB" id="A0A5E9K0S1"/>
<protein>
    <submittedName>
        <fullName evidence="1">Uncharacterized protein</fullName>
    </submittedName>
</protein>
<sequence length="100" mass="11138">MRGFFVAGSRLRGERACADVPAAHHLPEEPPMARLDPALAEEIRRLPISRRLELTQALLHRAGPEVERQWPPVAEDRLADCRAGTADALPLAEMLKRLGR</sequence>
<evidence type="ECO:0000313" key="2">
    <source>
        <dbReference type="Proteomes" id="UP000644192"/>
    </source>
</evidence>
<name>A0A5E9K0S1_PSEAI</name>
<gene>
    <name evidence="1" type="ORF">GUL26_03610</name>
</gene>